<evidence type="ECO:0000256" key="4">
    <source>
        <dbReference type="ARBA" id="ARBA00022692"/>
    </source>
</evidence>
<keyword evidence="7" id="KW-0012">Acyltransferase</keyword>
<evidence type="ECO:0000256" key="6">
    <source>
        <dbReference type="ARBA" id="ARBA00023136"/>
    </source>
</evidence>
<name>A0A6J7K1H8_9ZZZZ</name>
<feature type="transmembrane region" description="Helical" evidence="8">
    <location>
        <begin position="227"/>
        <end position="243"/>
    </location>
</feature>
<evidence type="ECO:0000256" key="3">
    <source>
        <dbReference type="ARBA" id="ARBA00022679"/>
    </source>
</evidence>
<feature type="transmembrane region" description="Helical" evidence="8">
    <location>
        <begin position="351"/>
        <end position="372"/>
    </location>
</feature>
<sequence length="683" mass="73996">MTGRPEDTTNADSGTKAFRHIPALDGLRGLAVAAVVLYHFAPELVPAGFLGVDIFLVLSGFLITSLALEEVHRTDSMSASGFFARRARRLLPAAIATIVVVVVIARILDHGSVDASLRGHAVASLTYIANWWSIAQHNSYQAAFGTESPLNHFWSLAVEEQFYLVFPIALIGTIALLKRRIGVHRLAHVALIGAVIGAIASCALMWILRTPGSDPSRVYLGTDTRSQALFIGIAIACVVRLWPVNPSRRLARNTLTTAALLGLAVLVGIATTADFRSDWLYTGGFLLIAIATGIVVLALNGHDSFFTKALSFRWFRTLGLVSYGLYLWHWPIKVFVTGERLHLSDDRTGRIELFVIRVALTAIATALSWYLIEQPFRRRKPASTDSAVTKRSSRVFVGLGALGITAIVVGFVWFAAAPAPPAQTEFSSTIAPSAGSAKNADPPVSLLWFGDSVIWTMGGGQIAFPWPTGYNSPFDPSRIVIWNKGIAQCPMMQQQTRSFGILRDGGGACAGWETKWRDAAASFPPDAIVWSGALRDTYDVLVDGKWIAFGSPDWVALYDAELSKAAAIATENGVPLIIISQADPQVFPEEKNEDSLTATNIGKFAQLRKIQRDFALTHPDTTLSIDLNDVLCGTGICEGKTPSGEEIRPDHLHYSPAGSKYVAPAVTAAIESAMKQWYSQHTN</sequence>
<feature type="transmembrane region" description="Helical" evidence="8">
    <location>
        <begin position="393"/>
        <end position="416"/>
    </location>
</feature>
<evidence type="ECO:0000256" key="2">
    <source>
        <dbReference type="ARBA" id="ARBA00022475"/>
    </source>
</evidence>
<gene>
    <name evidence="10" type="ORF">UFOPK3708_01885</name>
</gene>
<dbReference type="SUPFAM" id="SSF52266">
    <property type="entry name" value="SGNH hydrolase"/>
    <property type="match status" value="1"/>
</dbReference>
<feature type="transmembrane region" description="Helical" evidence="8">
    <location>
        <begin position="312"/>
        <end position="331"/>
    </location>
</feature>
<dbReference type="Pfam" id="PF01757">
    <property type="entry name" value="Acyl_transf_3"/>
    <property type="match status" value="1"/>
</dbReference>
<dbReference type="EMBL" id="CAFBNA010000187">
    <property type="protein sequence ID" value="CAB4949017.1"/>
    <property type="molecule type" value="Genomic_DNA"/>
</dbReference>
<feature type="transmembrane region" description="Helical" evidence="8">
    <location>
        <begin position="255"/>
        <end position="273"/>
    </location>
</feature>
<dbReference type="Gene3D" id="3.40.50.1110">
    <property type="entry name" value="SGNH hydrolase"/>
    <property type="match status" value="1"/>
</dbReference>
<keyword evidence="2" id="KW-1003">Cell membrane</keyword>
<dbReference type="AlphaFoldDB" id="A0A6J7K1H8"/>
<proteinExistence type="predicted"/>
<dbReference type="GO" id="GO:0016747">
    <property type="term" value="F:acyltransferase activity, transferring groups other than amino-acyl groups"/>
    <property type="evidence" value="ECO:0007669"/>
    <property type="project" value="InterPro"/>
</dbReference>
<dbReference type="InterPro" id="IPR036514">
    <property type="entry name" value="SGNH_hydro_sf"/>
</dbReference>
<keyword evidence="3" id="KW-0808">Transferase</keyword>
<evidence type="ECO:0000256" key="1">
    <source>
        <dbReference type="ARBA" id="ARBA00004651"/>
    </source>
</evidence>
<feature type="transmembrane region" description="Helical" evidence="8">
    <location>
        <begin position="47"/>
        <end position="68"/>
    </location>
</feature>
<feature type="transmembrane region" description="Helical" evidence="8">
    <location>
        <begin position="161"/>
        <end position="177"/>
    </location>
</feature>
<evidence type="ECO:0000313" key="10">
    <source>
        <dbReference type="EMBL" id="CAB4949017.1"/>
    </source>
</evidence>
<feature type="domain" description="Acyltransferase 3" evidence="9">
    <location>
        <begin position="22"/>
        <end position="372"/>
    </location>
</feature>
<protein>
    <submittedName>
        <fullName evidence="10">Unannotated protein</fullName>
    </submittedName>
</protein>
<reference evidence="10" key="1">
    <citation type="submission" date="2020-05" db="EMBL/GenBank/DDBJ databases">
        <authorList>
            <person name="Chiriac C."/>
            <person name="Salcher M."/>
            <person name="Ghai R."/>
            <person name="Kavagutti S V."/>
        </authorList>
    </citation>
    <scope>NUCLEOTIDE SEQUENCE</scope>
</reference>
<evidence type="ECO:0000256" key="8">
    <source>
        <dbReference type="SAM" id="Phobius"/>
    </source>
</evidence>
<comment type="subcellular location">
    <subcellularLocation>
        <location evidence="1">Cell membrane</location>
        <topology evidence="1">Multi-pass membrane protein</topology>
    </subcellularLocation>
</comment>
<evidence type="ECO:0000256" key="7">
    <source>
        <dbReference type="ARBA" id="ARBA00023315"/>
    </source>
</evidence>
<evidence type="ECO:0000259" key="9">
    <source>
        <dbReference type="Pfam" id="PF01757"/>
    </source>
</evidence>
<dbReference type="PANTHER" id="PTHR23028:SF53">
    <property type="entry name" value="ACYL_TRANSF_3 DOMAIN-CONTAINING PROTEIN"/>
    <property type="match status" value="1"/>
</dbReference>
<keyword evidence="6 8" id="KW-0472">Membrane</keyword>
<feature type="transmembrane region" description="Helical" evidence="8">
    <location>
        <begin position="279"/>
        <end position="300"/>
    </location>
</feature>
<keyword evidence="4 8" id="KW-0812">Transmembrane</keyword>
<dbReference type="InterPro" id="IPR050879">
    <property type="entry name" value="Acyltransferase_3"/>
</dbReference>
<dbReference type="InterPro" id="IPR002656">
    <property type="entry name" value="Acyl_transf_3_dom"/>
</dbReference>
<feature type="transmembrane region" description="Helical" evidence="8">
    <location>
        <begin position="189"/>
        <end position="207"/>
    </location>
</feature>
<dbReference type="GO" id="GO:0009103">
    <property type="term" value="P:lipopolysaccharide biosynthetic process"/>
    <property type="evidence" value="ECO:0007669"/>
    <property type="project" value="TreeGrafter"/>
</dbReference>
<dbReference type="PANTHER" id="PTHR23028">
    <property type="entry name" value="ACETYLTRANSFERASE"/>
    <property type="match status" value="1"/>
</dbReference>
<feature type="transmembrane region" description="Helical" evidence="8">
    <location>
        <begin position="89"/>
        <end position="108"/>
    </location>
</feature>
<dbReference type="GO" id="GO:0005886">
    <property type="term" value="C:plasma membrane"/>
    <property type="evidence" value="ECO:0007669"/>
    <property type="project" value="UniProtKB-SubCell"/>
</dbReference>
<evidence type="ECO:0000256" key="5">
    <source>
        <dbReference type="ARBA" id="ARBA00022989"/>
    </source>
</evidence>
<keyword evidence="5 8" id="KW-1133">Transmembrane helix</keyword>
<organism evidence="10">
    <name type="scientific">freshwater metagenome</name>
    <dbReference type="NCBI Taxonomy" id="449393"/>
    <lineage>
        <taxon>unclassified sequences</taxon>
        <taxon>metagenomes</taxon>
        <taxon>ecological metagenomes</taxon>
    </lineage>
</organism>
<accession>A0A6J7K1H8</accession>